<feature type="transmembrane region" description="Helical" evidence="6">
    <location>
        <begin position="223"/>
        <end position="244"/>
    </location>
</feature>
<dbReference type="Proteomes" id="UP000694888">
    <property type="component" value="Unplaced"/>
</dbReference>
<dbReference type="RefSeq" id="XP_005102658.1">
    <property type="nucleotide sequence ID" value="XM_005102601.3"/>
</dbReference>
<keyword evidence="2 6" id="KW-0812">Transmembrane</keyword>
<proteinExistence type="predicted"/>
<feature type="transmembrane region" description="Helical" evidence="6">
    <location>
        <begin position="86"/>
        <end position="103"/>
    </location>
</feature>
<dbReference type="Pfam" id="PF02535">
    <property type="entry name" value="Zip"/>
    <property type="match status" value="1"/>
</dbReference>
<sequence length="375" mass="41286">MDATIAKVITLVVLIILTIAFSCLPYFLVLRGSRSLVSSRVRDVAFACLNCFAGGVFLGTFLLHLMTEGSEEFEHYKTHVKWETEFPFFNTFVVAGFFLVALVEHFMHSCLQHTHGESEDRESLLRHDAQDTTRMRQHYGAIEPHPSNTVPQTGSQYSQHHKKEPGLAETRLAEGGTAPPKSDGPDSQAEHPVSVEYRSDRSDTHGGGGEILTNGLRQGGLQAFLLLMALSFHTIFDGLAVGLQKDANEVWQVFAAIAVHKSIIAFCLGLEMFKNYAHSPVKAFLWMCLFSLMSPIGIGLGIILTSGNINEDAKDLSSSILQGVAAGTFLYVTFLEILCSYMGHRCVKSRFIYILCSAAGFGIMAFVKVLDSDDH</sequence>
<evidence type="ECO:0000256" key="2">
    <source>
        <dbReference type="ARBA" id="ARBA00022692"/>
    </source>
</evidence>
<evidence type="ECO:0000256" key="3">
    <source>
        <dbReference type="ARBA" id="ARBA00022989"/>
    </source>
</evidence>
<feature type="transmembrane region" description="Helical" evidence="6">
    <location>
        <begin position="41"/>
        <end position="66"/>
    </location>
</feature>
<evidence type="ECO:0000256" key="4">
    <source>
        <dbReference type="ARBA" id="ARBA00023136"/>
    </source>
</evidence>
<feature type="transmembrane region" description="Helical" evidence="6">
    <location>
        <begin position="316"/>
        <end position="339"/>
    </location>
</feature>
<keyword evidence="7" id="KW-1185">Reference proteome</keyword>
<accession>A0ABM0JVR1</accession>
<gene>
    <name evidence="8 9" type="primary">LOC101853013</name>
</gene>
<feature type="transmembrane region" description="Helical" evidence="6">
    <location>
        <begin position="6"/>
        <end position="29"/>
    </location>
</feature>
<dbReference type="InterPro" id="IPR003689">
    <property type="entry name" value="ZIP"/>
</dbReference>
<evidence type="ECO:0000256" key="5">
    <source>
        <dbReference type="SAM" id="MobiDB-lite"/>
    </source>
</evidence>
<dbReference type="PANTHER" id="PTHR11040:SF140">
    <property type="entry name" value="ZRT (ZRT), IRT- (IRT-) LIKE PROTEIN TRANSPORTER"/>
    <property type="match status" value="1"/>
</dbReference>
<keyword evidence="4 6" id="KW-0472">Membrane</keyword>
<feature type="region of interest" description="Disordered" evidence="5">
    <location>
        <begin position="139"/>
        <end position="211"/>
    </location>
</feature>
<evidence type="ECO:0000313" key="8">
    <source>
        <dbReference type="RefSeq" id="XP_005102657.1"/>
    </source>
</evidence>
<dbReference type="PANTHER" id="PTHR11040">
    <property type="entry name" value="ZINC/IRON TRANSPORTER"/>
    <property type="match status" value="1"/>
</dbReference>
<organism evidence="7 9">
    <name type="scientific">Aplysia californica</name>
    <name type="common">California sea hare</name>
    <dbReference type="NCBI Taxonomy" id="6500"/>
    <lineage>
        <taxon>Eukaryota</taxon>
        <taxon>Metazoa</taxon>
        <taxon>Spiralia</taxon>
        <taxon>Lophotrochozoa</taxon>
        <taxon>Mollusca</taxon>
        <taxon>Gastropoda</taxon>
        <taxon>Heterobranchia</taxon>
        <taxon>Euthyneura</taxon>
        <taxon>Tectipleura</taxon>
        <taxon>Aplysiida</taxon>
        <taxon>Aplysioidea</taxon>
        <taxon>Aplysiidae</taxon>
        <taxon>Aplysia</taxon>
    </lineage>
</organism>
<feature type="transmembrane region" description="Helical" evidence="6">
    <location>
        <begin position="250"/>
        <end position="271"/>
    </location>
</feature>
<dbReference type="GeneID" id="101853013"/>
<protein>
    <submittedName>
        <fullName evidence="8 9">Zinc transporter ZIP1</fullName>
    </submittedName>
</protein>
<feature type="compositionally biased region" description="Polar residues" evidence="5">
    <location>
        <begin position="146"/>
        <end position="158"/>
    </location>
</feature>
<dbReference type="PROSITE" id="PS51257">
    <property type="entry name" value="PROKAR_LIPOPROTEIN"/>
    <property type="match status" value="1"/>
</dbReference>
<reference evidence="8 9" key="1">
    <citation type="submission" date="2025-05" db="UniProtKB">
        <authorList>
            <consortium name="RefSeq"/>
        </authorList>
    </citation>
    <scope>IDENTIFICATION</scope>
</reference>
<evidence type="ECO:0000256" key="1">
    <source>
        <dbReference type="ARBA" id="ARBA00004141"/>
    </source>
</evidence>
<keyword evidence="3 6" id="KW-1133">Transmembrane helix</keyword>
<comment type="subcellular location">
    <subcellularLocation>
        <location evidence="1">Membrane</location>
        <topology evidence="1">Multi-pass membrane protein</topology>
    </subcellularLocation>
</comment>
<feature type="transmembrane region" description="Helical" evidence="6">
    <location>
        <begin position="283"/>
        <end position="304"/>
    </location>
</feature>
<evidence type="ECO:0000256" key="6">
    <source>
        <dbReference type="SAM" id="Phobius"/>
    </source>
</evidence>
<feature type="transmembrane region" description="Helical" evidence="6">
    <location>
        <begin position="351"/>
        <end position="370"/>
    </location>
</feature>
<evidence type="ECO:0000313" key="7">
    <source>
        <dbReference type="Proteomes" id="UP000694888"/>
    </source>
</evidence>
<dbReference type="RefSeq" id="XP_005102657.1">
    <property type="nucleotide sequence ID" value="XM_005102600.3"/>
</dbReference>
<evidence type="ECO:0000313" key="9">
    <source>
        <dbReference type="RefSeq" id="XP_005102658.1"/>
    </source>
</evidence>
<name>A0ABM0JVR1_APLCA</name>